<keyword evidence="1" id="KW-0732">Signal</keyword>
<dbReference type="OrthoDB" id="547680at2"/>
<accession>A0A1M6A3W8</accession>
<dbReference type="Gene3D" id="3.40.190.10">
    <property type="entry name" value="Periplasmic binding protein-like II"/>
    <property type="match status" value="2"/>
</dbReference>
<protein>
    <submittedName>
        <fullName evidence="2">Bacterial extracellular solute-binding proteins, family 3</fullName>
    </submittedName>
</protein>
<name>A0A1M6A3W8_9VIBR</name>
<sequence length="301" mass="35222">MMRLNLNLCILASFLCFLCGNQYADATERLTEVIYPPAQSNLDKRDQDFIEILHMALKKTEATDGAFIIRPTKLAMNPLRFHRELEKGNEPNIIWASVTKQREERFLPIRIPLRKGILGYRVFLIKAADQKKFSAITSVNQLKQMKAGQGATWLDSDILASNGFNVEVGFSYEGLFKMLGIGRFDYFPRGINEVYIELQQRKNQHPDIDVEKTLLIYYPLPKYFFVNKENKYLANRIERGLKIMIKDGSFEKIFMKYNKFYIDAIRMDKRRIFKIDNPFLPDTVPLEQKELWLNLLQTADK</sequence>
<dbReference type="SUPFAM" id="SSF53850">
    <property type="entry name" value="Periplasmic binding protein-like II"/>
    <property type="match status" value="1"/>
</dbReference>
<evidence type="ECO:0000313" key="2">
    <source>
        <dbReference type="EMBL" id="SHI30843.1"/>
    </source>
</evidence>
<dbReference type="EMBL" id="FQXZ01000039">
    <property type="protein sequence ID" value="SHI30843.1"/>
    <property type="molecule type" value="Genomic_DNA"/>
</dbReference>
<feature type="signal peptide" evidence="1">
    <location>
        <begin position="1"/>
        <end position="24"/>
    </location>
</feature>
<dbReference type="AlphaFoldDB" id="A0A1M6A3W8"/>
<dbReference type="Proteomes" id="UP000184608">
    <property type="component" value="Unassembled WGS sequence"/>
</dbReference>
<evidence type="ECO:0000313" key="3">
    <source>
        <dbReference type="Proteomes" id="UP000184608"/>
    </source>
</evidence>
<reference evidence="2 3" key="1">
    <citation type="submission" date="2016-11" db="EMBL/GenBank/DDBJ databases">
        <authorList>
            <person name="Jaros S."/>
            <person name="Januszkiewicz K."/>
            <person name="Wedrychowicz H."/>
        </authorList>
    </citation>
    <scope>NUCLEOTIDE SEQUENCE [LARGE SCALE GENOMIC DNA]</scope>
    <source>
        <strain evidence="2 3">CECT 7868</strain>
    </source>
</reference>
<keyword evidence="3" id="KW-1185">Reference proteome</keyword>
<feature type="chain" id="PRO_5012093233" evidence="1">
    <location>
        <begin position="25"/>
        <end position="301"/>
    </location>
</feature>
<organism evidence="2 3">
    <name type="scientific">Vibrio aerogenes CECT 7868</name>
    <dbReference type="NCBI Taxonomy" id="1216006"/>
    <lineage>
        <taxon>Bacteria</taxon>
        <taxon>Pseudomonadati</taxon>
        <taxon>Pseudomonadota</taxon>
        <taxon>Gammaproteobacteria</taxon>
        <taxon>Vibrionales</taxon>
        <taxon>Vibrionaceae</taxon>
        <taxon>Vibrio</taxon>
    </lineage>
</organism>
<dbReference type="STRING" id="1216006.VA7868_03458"/>
<evidence type="ECO:0000256" key="1">
    <source>
        <dbReference type="SAM" id="SignalP"/>
    </source>
</evidence>
<proteinExistence type="predicted"/>
<gene>
    <name evidence="2" type="ORF">VA7868_03458</name>
</gene>